<comment type="caution">
    <text evidence="2">The sequence shown here is derived from an EMBL/GenBank/DDBJ whole genome shotgun (WGS) entry which is preliminary data.</text>
</comment>
<sequence length="135" mass="15467">MKEIKSTSIQPNVRELLSFATSEKNVEKEYEIYMQSPIRELYGYDLEDEVVGCIGIEFLSPKRCEIKHVAVSLNHRGVGIGSKMISFILEKYSSPFMFAETDKDAVNFYKNYGFKIASLGEKYPGVERFQCILKS</sequence>
<dbReference type="PROSITE" id="PS51186">
    <property type="entry name" value="GNAT"/>
    <property type="match status" value="1"/>
</dbReference>
<dbReference type="EMBL" id="LILB01000005">
    <property type="protein sequence ID" value="KOO50112.1"/>
    <property type="molecule type" value="Genomic_DNA"/>
</dbReference>
<dbReference type="CDD" id="cd04301">
    <property type="entry name" value="NAT_SF"/>
    <property type="match status" value="1"/>
</dbReference>
<proteinExistence type="predicted"/>
<dbReference type="SUPFAM" id="SSF55729">
    <property type="entry name" value="Acyl-CoA N-acyltransferases (Nat)"/>
    <property type="match status" value="1"/>
</dbReference>
<gene>
    <name evidence="2" type="ORF">AMD00_12125</name>
</gene>
<keyword evidence="2" id="KW-0808">Transferase</keyword>
<accession>A0A0M0LGT2</accession>
<dbReference type="Proteomes" id="UP000036867">
    <property type="component" value="Unassembled WGS sequence"/>
</dbReference>
<dbReference type="Pfam" id="PF00583">
    <property type="entry name" value="Acetyltransf_1"/>
    <property type="match status" value="1"/>
</dbReference>
<keyword evidence="3" id="KW-1185">Reference proteome</keyword>
<dbReference type="STRING" id="263475.AMD00_12125"/>
<feature type="domain" description="N-acetyltransferase" evidence="1">
    <location>
        <begin position="1"/>
        <end position="135"/>
    </location>
</feature>
<dbReference type="InterPro" id="IPR000182">
    <property type="entry name" value="GNAT_dom"/>
</dbReference>
<evidence type="ECO:0000313" key="2">
    <source>
        <dbReference type="EMBL" id="KOO50112.1"/>
    </source>
</evidence>
<dbReference type="Gene3D" id="3.40.630.30">
    <property type="match status" value="1"/>
</dbReference>
<dbReference type="AlphaFoldDB" id="A0A0M0LGT2"/>
<dbReference type="OrthoDB" id="45853at2"/>
<evidence type="ECO:0000313" key="3">
    <source>
        <dbReference type="Proteomes" id="UP000036867"/>
    </source>
</evidence>
<evidence type="ECO:0000259" key="1">
    <source>
        <dbReference type="PROSITE" id="PS51186"/>
    </source>
</evidence>
<name>A0A0M0LGT2_9BACL</name>
<dbReference type="GO" id="GO:0016747">
    <property type="term" value="F:acyltransferase activity, transferring groups other than amino-acyl groups"/>
    <property type="evidence" value="ECO:0007669"/>
    <property type="project" value="InterPro"/>
</dbReference>
<reference evidence="3" key="1">
    <citation type="submission" date="2015-08" db="EMBL/GenBank/DDBJ databases">
        <title>Fjat-10028 dsm 16317.</title>
        <authorList>
            <person name="Liu B."/>
            <person name="Wang J."/>
            <person name="Zhu Y."/>
            <person name="Liu G."/>
            <person name="Chen Q."/>
            <person name="Chen Z."/>
            <person name="Lan J."/>
            <person name="Che J."/>
            <person name="Ge C."/>
            <person name="Shi H."/>
            <person name="Pan Z."/>
            <person name="Liu X."/>
        </authorList>
    </citation>
    <scope>NUCLEOTIDE SEQUENCE [LARGE SCALE GENOMIC DNA]</scope>
    <source>
        <strain evidence="3">DSM 16317</strain>
    </source>
</reference>
<protein>
    <submittedName>
        <fullName evidence="2">GNAT family acetyltransferase</fullName>
    </submittedName>
</protein>
<organism evidence="2 3">
    <name type="scientific">Viridibacillus arvi</name>
    <dbReference type="NCBI Taxonomy" id="263475"/>
    <lineage>
        <taxon>Bacteria</taxon>
        <taxon>Bacillati</taxon>
        <taxon>Bacillota</taxon>
        <taxon>Bacilli</taxon>
        <taxon>Bacillales</taxon>
        <taxon>Caryophanaceae</taxon>
        <taxon>Viridibacillus</taxon>
    </lineage>
</organism>
<dbReference type="InterPro" id="IPR016181">
    <property type="entry name" value="Acyl_CoA_acyltransferase"/>
</dbReference>